<evidence type="ECO:0000313" key="3">
    <source>
        <dbReference type="EMBL" id="SPD88695.1"/>
    </source>
</evidence>
<dbReference type="EMBL" id="LT985188">
    <property type="protein sequence ID" value="SPD88695.1"/>
    <property type="molecule type" value="Genomic_DNA"/>
</dbReference>
<accession>A0A2N9JKX4</accession>
<feature type="transmembrane region" description="Helical" evidence="2">
    <location>
        <begin position="43"/>
        <end position="63"/>
    </location>
</feature>
<keyword evidence="2" id="KW-1133">Transmembrane helix</keyword>
<dbReference type="InterPro" id="IPR021517">
    <property type="entry name" value="DUF3180"/>
</dbReference>
<keyword evidence="2" id="KW-0472">Membrane</keyword>
<dbReference type="Pfam" id="PF11377">
    <property type="entry name" value="DUF3180"/>
    <property type="match status" value="1"/>
</dbReference>
<evidence type="ECO:0000256" key="2">
    <source>
        <dbReference type="SAM" id="Phobius"/>
    </source>
</evidence>
<dbReference type="OrthoDB" id="3786771at2"/>
<dbReference type="KEGG" id="mgg:MPLG2_3665"/>
<feature type="region of interest" description="Disordered" evidence="1">
    <location>
        <begin position="149"/>
        <end position="170"/>
    </location>
</feature>
<reference evidence="3 4" key="1">
    <citation type="submission" date="2018-02" db="EMBL/GenBank/DDBJ databases">
        <authorList>
            <person name="Cohen D.B."/>
            <person name="Kent A.D."/>
        </authorList>
    </citation>
    <scope>NUCLEOTIDE SEQUENCE [LARGE SCALE GENOMIC DNA]</scope>
    <source>
        <strain evidence="3">1</strain>
    </source>
</reference>
<feature type="transmembrane region" description="Helical" evidence="2">
    <location>
        <begin position="83"/>
        <end position="103"/>
    </location>
</feature>
<evidence type="ECO:0000256" key="1">
    <source>
        <dbReference type="SAM" id="MobiDB-lite"/>
    </source>
</evidence>
<keyword evidence="4" id="KW-1185">Reference proteome</keyword>
<evidence type="ECO:0000313" key="4">
    <source>
        <dbReference type="Proteomes" id="UP000238164"/>
    </source>
</evidence>
<name>A0A2N9JKX4_9ACTN</name>
<dbReference type="Proteomes" id="UP000238164">
    <property type="component" value="Chromosome 1"/>
</dbReference>
<feature type="transmembrane region" description="Helical" evidence="2">
    <location>
        <begin position="123"/>
        <end position="143"/>
    </location>
</feature>
<dbReference type="RefSeq" id="WP_105187144.1">
    <property type="nucleotide sequence ID" value="NZ_BAAAGO010000038.1"/>
</dbReference>
<protein>
    <recommendedName>
        <fullName evidence="5">Secreted protein</fullName>
    </recommendedName>
</protein>
<dbReference type="AlphaFoldDB" id="A0A2N9JKX4"/>
<sequence length="170" mass="16983">MPQPRPSVEPTGATVLLIAGVTGAGLTWLALSAIEGLGWPAPAVPLLAAAVVAVLAVATALAARWTHRVVHVKREAIEPQRAVGLLLAGKAAMIGGTALAAGYATVAMRALPYLDAALPRERALVATAVALLSAVLAVAGWALERACQLPPDDDSSDAPGGDPKGAPSPG</sequence>
<evidence type="ECO:0008006" key="5">
    <source>
        <dbReference type="Google" id="ProtNLM"/>
    </source>
</evidence>
<feature type="transmembrane region" description="Helical" evidence="2">
    <location>
        <begin position="12"/>
        <end position="31"/>
    </location>
</feature>
<organism evidence="3 4">
    <name type="scientific">Micropruina glycogenica</name>
    <dbReference type="NCBI Taxonomy" id="75385"/>
    <lineage>
        <taxon>Bacteria</taxon>
        <taxon>Bacillati</taxon>
        <taxon>Actinomycetota</taxon>
        <taxon>Actinomycetes</taxon>
        <taxon>Propionibacteriales</taxon>
        <taxon>Nocardioidaceae</taxon>
        <taxon>Micropruina</taxon>
    </lineage>
</organism>
<gene>
    <name evidence="3" type="ORF">MPLG2_3665</name>
</gene>
<proteinExistence type="predicted"/>
<keyword evidence="2" id="KW-0812">Transmembrane</keyword>